<dbReference type="AlphaFoldDB" id="A0A8S3K4Y3"/>
<evidence type="ECO:0000313" key="2">
    <source>
        <dbReference type="Proteomes" id="UP000676336"/>
    </source>
</evidence>
<proteinExistence type="predicted"/>
<accession>A0A8S3K4Y3</accession>
<name>A0A8S3K4Y3_9BILA</name>
<feature type="non-terminal residue" evidence="1">
    <location>
        <position position="1"/>
    </location>
</feature>
<protein>
    <submittedName>
        <fullName evidence="1">Uncharacterized protein</fullName>
    </submittedName>
</protein>
<dbReference type="InterPro" id="IPR008477">
    <property type="entry name" value="TNFAIP8-like"/>
</dbReference>
<evidence type="ECO:0000313" key="1">
    <source>
        <dbReference type="EMBL" id="CAF5227617.1"/>
    </source>
</evidence>
<organism evidence="1 2">
    <name type="scientific">Rotaria magnacalcarata</name>
    <dbReference type="NCBI Taxonomy" id="392030"/>
    <lineage>
        <taxon>Eukaryota</taxon>
        <taxon>Metazoa</taxon>
        <taxon>Spiralia</taxon>
        <taxon>Gnathifera</taxon>
        <taxon>Rotifera</taxon>
        <taxon>Eurotatoria</taxon>
        <taxon>Bdelloidea</taxon>
        <taxon>Philodinida</taxon>
        <taxon>Philodinidae</taxon>
        <taxon>Rotaria</taxon>
    </lineage>
</organism>
<gene>
    <name evidence="1" type="ORF">SMN809_LOCUS85359</name>
</gene>
<dbReference type="Gene3D" id="1.20.1440.160">
    <property type="entry name" value="Tumor necrosis factor alpha-induced protein 8-like"/>
    <property type="match status" value="1"/>
</dbReference>
<reference evidence="1" key="1">
    <citation type="submission" date="2021-02" db="EMBL/GenBank/DDBJ databases">
        <authorList>
            <person name="Nowell W R."/>
        </authorList>
    </citation>
    <scope>NUCLEOTIDE SEQUENCE</scope>
</reference>
<dbReference type="EMBL" id="CAJOBI010364382">
    <property type="protein sequence ID" value="CAF5227617.1"/>
    <property type="molecule type" value="Genomic_DNA"/>
</dbReference>
<sequence>LTPKSHARIDYVFNYASNIQFLEYSFNPNSTTNRAIIKEIIEDMHTLMDAGFL</sequence>
<dbReference type="Pfam" id="PF05527">
    <property type="entry name" value="TNFAIP8"/>
    <property type="match status" value="1"/>
</dbReference>
<dbReference type="Proteomes" id="UP000676336">
    <property type="component" value="Unassembled WGS sequence"/>
</dbReference>
<dbReference type="InterPro" id="IPR038355">
    <property type="entry name" value="TNFAIP8_sf"/>
</dbReference>
<dbReference type="GO" id="GO:0042981">
    <property type="term" value="P:regulation of apoptotic process"/>
    <property type="evidence" value="ECO:0007669"/>
    <property type="project" value="InterPro"/>
</dbReference>
<comment type="caution">
    <text evidence="1">The sequence shown here is derived from an EMBL/GenBank/DDBJ whole genome shotgun (WGS) entry which is preliminary data.</text>
</comment>